<evidence type="ECO:0000313" key="3">
    <source>
        <dbReference type="Proteomes" id="UP000237105"/>
    </source>
</evidence>
<comment type="caution">
    <text evidence="2">The sequence shown here is derived from an EMBL/GenBank/DDBJ whole genome shotgun (WGS) entry which is preliminary data.</text>
</comment>
<dbReference type="Proteomes" id="UP000237105">
    <property type="component" value="Unassembled WGS sequence"/>
</dbReference>
<reference evidence="3" key="1">
    <citation type="submission" date="2016-06" db="EMBL/GenBank/DDBJ databases">
        <title>Parallel loss of symbiosis genes in relatives of nitrogen-fixing non-legume Parasponia.</title>
        <authorList>
            <person name="Van Velzen R."/>
            <person name="Holmer R."/>
            <person name="Bu F."/>
            <person name="Rutten L."/>
            <person name="Van Zeijl A."/>
            <person name="Liu W."/>
            <person name="Santuari L."/>
            <person name="Cao Q."/>
            <person name="Sharma T."/>
            <person name="Shen D."/>
            <person name="Roswanjaya Y."/>
            <person name="Wardhani T."/>
            <person name="Kalhor M.S."/>
            <person name="Jansen J."/>
            <person name="Van den Hoogen J."/>
            <person name="Gungor B."/>
            <person name="Hartog M."/>
            <person name="Hontelez J."/>
            <person name="Verver J."/>
            <person name="Yang W.-C."/>
            <person name="Schijlen E."/>
            <person name="Repin R."/>
            <person name="Schilthuizen M."/>
            <person name="Schranz E."/>
            <person name="Heidstra R."/>
            <person name="Miyata K."/>
            <person name="Fedorova E."/>
            <person name="Kohlen W."/>
            <person name="Bisseling T."/>
            <person name="Smit S."/>
            <person name="Geurts R."/>
        </authorList>
    </citation>
    <scope>NUCLEOTIDE SEQUENCE [LARGE SCALE GENOMIC DNA]</scope>
    <source>
        <strain evidence="3">cv. WU1-14</strain>
    </source>
</reference>
<dbReference type="AlphaFoldDB" id="A0A2P5AR07"/>
<feature type="region of interest" description="Disordered" evidence="1">
    <location>
        <begin position="49"/>
        <end position="71"/>
    </location>
</feature>
<evidence type="ECO:0000313" key="2">
    <source>
        <dbReference type="EMBL" id="PON38973.1"/>
    </source>
</evidence>
<evidence type="ECO:0000256" key="1">
    <source>
        <dbReference type="SAM" id="MobiDB-lite"/>
    </source>
</evidence>
<accession>A0A2P5AR07</accession>
<gene>
    <name evidence="2" type="ORF">PanWU01x14_308380</name>
</gene>
<name>A0A2P5AR07_PARAD</name>
<sequence>MGQELLLAVGFRILVGPFRQNPLSAGSCLCSPTALRGGRYLCEPLRLRSSNPGRPRGPSLPSGLLPSGRRASNPTSTLDLVVLLGSSLRRRDVCSWLSSSRVPSDVVWPFVRGERDRESPTLFLMLNRFSHRRYQTIGSVSHQPSTCL</sequence>
<keyword evidence="3" id="KW-1185">Reference proteome</keyword>
<proteinExistence type="predicted"/>
<organism evidence="2 3">
    <name type="scientific">Parasponia andersonii</name>
    <name type="common">Sponia andersonii</name>
    <dbReference type="NCBI Taxonomy" id="3476"/>
    <lineage>
        <taxon>Eukaryota</taxon>
        <taxon>Viridiplantae</taxon>
        <taxon>Streptophyta</taxon>
        <taxon>Embryophyta</taxon>
        <taxon>Tracheophyta</taxon>
        <taxon>Spermatophyta</taxon>
        <taxon>Magnoliopsida</taxon>
        <taxon>eudicotyledons</taxon>
        <taxon>Gunneridae</taxon>
        <taxon>Pentapetalae</taxon>
        <taxon>rosids</taxon>
        <taxon>fabids</taxon>
        <taxon>Rosales</taxon>
        <taxon>Cannabaceae</taxon>
        <taxon>Parasponia</taxon>
    </lineage>
</organism>
<protein>
    <submittedName>
        <fullName evidence="2">Uncharacterized protein</fullName>
    </submittedName>
</protein>
<dbReference type="EMBL" id="JXTB01000479">
    <property type="protein sequence ID" value="PON38973.1"/>
    <property type="molecule type" value="Genomic_DNA"/>
</dbReference>